<keyword evidence="2" id="KW-0812">Transmembrane</keyword>
<evidence type="ECO:0000256" key="2">
    <source>
        <dbReference type="SAM" id="Phobius"/>
    </source>
</evidence>
<keyword evidence="2" id="KW-1133">Transmembrane helix</keyword>
<feature type="transmembrane region" description="Helical" evidence="2">
    <location>
        <begin position="34"/>
        <end position="55"/>
    </location>
</feature>
<sequence>MAIMSATLVLSLTFIDYQFKVVLRGSLQNDELAGFMGSFYGFAGLLALAVQVFAAGKLLTRFGVMTAILVFPAALFMGSVAMMFMPVLALAVAVKGSDKVLGDTINSSVNQLVMLPIPAEWRNRAKGFLDGVVRNGAKGIAGISLIALSPLLSIEQFSIVVAILLVGCIVAAVKVKGAYLKTLLSTLKTRGSGDMDDAELDFMDPASIDLLTETLKSTDKQQVIYSLRTLCGMESFDLMPSVAALLRHPAEEVVVETLIQMERRKFPRMEEELLAFLPATAGAIKAQALITLAATADERFLDFLSDNLEDDGREIKAGAIAGLIKYYGIEGMFRAVGTLKELLESRDEEDRMAMAALFGQIGIKLFYKPLIPLLKDGSPLVRKFALQSAARLQVPELASYAVALLRNSDTRPHALEALASYDEALIIPLLEPYFAEAAEAPLHLPKVYERIGTQGALDKLLAHYSASGFEMKGMLLEAMTRMKSGHAQADKAKVTELIVKEAELYERFSEKMARLGENAAYEQVLEAASQLRSTIVRRIFQLLELIYEAGTIQAVYSSWSEGDARQQANAMEVMDQLLQGQVRIELARIMTARGAEPGVHSKGSAQSSEINDSFSWLLEQGDEWLADVIRHTLGTGLPEERAELAERMERVRVLAKYPLFRELTGRGLSAVAASLRTVRVERGDVIFRVNDPGDSLYLLQSGTVGIYRNDEKIDERKQGDSFGQTAILVNRPRTATVIAEENGVLWRLDSADFYDTLFDKTDIAMAMMKMLSRRLRTVLAHHHDPAANEPEEAAEPPEGAELAAAAKENLSETTADAASEAQDAQGLLLRRVLVLQKIGLFAHLSQEDIVQLARIVEEVAYEAGETVVRMDEYGDALFGIIEGNVRVHRGGDTVAILGEGDCFGEMAVIDSGPRSASCTAVVPTVLLQLHREQVFSLCAQNMDVLKCLMRVLSDRLKGLL</sequence>
<dbReference type="InterPro" id="IPR000595">
    <property type="entry name" value="cNMP-bd_dom"/>
</dbReference>
<feature type="transmembrane region" description="Helical" evidence="2">
    <location>
        <begin position="273"/>
        <end position="294"/>
    </location>
</feature>
<dbReference type="SMART" id="SM00100">
    <property type="entry name" value="cNMP"/>
    <property type="match status" value="2"/>
</dbReference>
<dbReference type="EMBL" id="QXJM01000039">
    <property type="protein sequence ID" value="RIE02688.1"/>
    <property type="molecule type" value="Genomic_DNA"/>
</dbReference>
<protein>
    <recommendedName>
        <fullName evidence="3">Cyclic nucleotide-binding domain-containing protein</fullName>
    </recommendedName>
</protein>
<name>A0A398CPN1_9BACL</name>
<accession>A0A398CPN1</accession>
<evidence type="ECO:0000313" key="4">
    <source>
        <dbReference type="EMBL" id="RIE02688.1"/>
    </source>
</evidence>
<dbReference type="InterPro" id="IPR014710">
    <property type="entry name" value="RmlC-like_jellyroll"/>
</dbReference>
<feature type="transmembrane region" description="Helical" evidence="2">
    <location>
        <begin position="157"/>
        <end position="175"/>
    </location>
</feature>
<dbReference type="GO" id="GO:0030552">
    <property type="term" value="F:cAMP binding"/>
    <property type="evidence" value="ECO:0007669"/>
    <property type="project" value="TreeGrafter"/>
</dbReference>
<dbReference type="InterPro" id="IPR016024">
    <property type="entry name" value="ARM-type_fold"/>
</dbReference>
<proteinExistence type="predicted"/>
<feature type="domain" description="Cyclic nucleotide-binding" evidence="3">
    <location>
        <begin position="659"/>
        <end position="774"/>
    </location>
</feature>
<dbReference type="AlphaFoldDB" id="A0A398CPN1"/>
<dbReference type="Pfam" id="PF00027">
    <property type="entry name" value="cNMP_binding"/>
    <property type="match status" value="2"/>
</dbReference>
<reference evidence="4 5" key="1">
    <citation type="submission" date="2018-09" db="EMBL/GenBank/DDBJ databases">
        <title>Cohnella cavernae sp. nov., isolated from a karst cave.</title>
        <authorList>
            <person name="Zhu H."/>
        </authorList>
    </citation>
    <scope>NUCLEOTIDE SEQUENCE [LARGE SCALE GENOMIC DNA]</scope>
    <source>
        <strain evidence="4 5">K2E09-144</strain>
    </source>
</reference>
<dbReference type="PANTHER" id="PTHR11635">
    <property type="entry name" value="CAMP-DEPENDENT PROTEIN KINASE REGULATORY CHAIN"/>
    <property type="match status" value="1"/>
</dbReference>
<evidence type="ECO:0000256" key="1">
    <source>
        <dbReference type="ARBA" id="ARBA00023159"/>
    </source>
</evidence>
<dbReference type="InterPro" id="IPR050503">
    <property type="entry name" value="cAMP-dep_PK_reg_su-like"/>
</dbReference>
<dbReference type="Gene3D" id="2.60.120.10">
    <property type="entry name" value="Jelly Rolls"/>
    <property type="match status" value="2"/>
</dbReference>
<dbReference type="InterPro" id="IPR011989">
    <property type="entry name" value="ARM-like"/>
</dbReference>
<dbReference type="GO" id="GO:0034236">
    <property type="term" value="F:protein kinase A catalytic subunit binding"/>
    <property type="evidence" value="ECO:0007669"/>
    <property type="project" value="TreeGrafter"/>
</dbReference>
<feature type="transmembrane region" description="Helical" evidence="2">
    <location>
        <begin position="67"/>
        <end position="94"/>
    </location>
</feature>
<dbReference type="Gene3D" id="1.25.10.10">
    <property type="entry name" value="Leucine-rich Repeat Variant"/>
    <property type="match status" value="2"/>
</dbReference>
<comment type="caution">
    <text evidence="4">The sequence shown here is derived from an EMBL/GenBank/DDBJ whole genome shotgun (WGS) entry which is preliminary data.</text>
</comment>
<dbReference type="Proteomes" id="UP000266340">
    <property type="component" value="Unassembled WGS sequence"/>
</dbReference>
<keyword evidence="5" id="KW-1185">Reference proteome</keyword>
<keyword evidence="2" id="KW-0472">Membrane</keyword>
<gene>
    <name evidence="4" type="ORF">D3H35_18690</name>
</gene>
<dbReference type="GO" id="GO:0004862">
    <property type="term" value="F:cAMP-dependent protein kinase inhibitor activity"/>
    <property type="evidence" value="ECO:0007669"/>
    <property type="project" value="TreeGrafter"/>
</dbReference>
<dbReference type="CDD" id="cd00038">
    <property type="entry name" value="CAP_ED"/>
    <property type="match status" value="2"/>
</dbReference>
<feature type="domain" description="Cyclic nucleotide-binding" evidence="3">
    <location>
        <begin position="840"/>
        <end position="955"/>
    </location>
</feature>
<dbReference type="InterPro" id="IPR018490">
    <property type="entry name" value="cNMP-bd_dom_sf"/>
</dbReference>
<dbReference type="PANTHER" id="PTHR11635:SF165">
    <property type="entry name" value="CAMP_CGMP-DEPENDENT 3',5'-CAMP_CGMP PHOSPHODIESTERASE B"/>
    <property type="match status" value="1"/>
</dbReference>
<evidence type="ECO:0000259" key="3">
    <source>
        <dbReference type="PROSITE" id="PS50042"/>
    </source>
</evidence>
<dbReference type="PROSITE" id="PS50042">
    <property type="entry name" value="CNMP_BINDING_3"/>
    <property type="match status" value="2"/>
</dbReference>
<keyword evidence="1" id="KW-0010">Activator</keyword>
<dbReference type="SUPFAM" id="SSF48371">
    <property type="entry name" value="ARM repeat"/>
    <property type="match status" value="1"/>
</dbReference>
<evidence type="ECO:0000313" key="5">
    <source>
        <dbReference type="Proteomes" id="UP000266340"/>
    </source>
</evidence>
<dbReference type="GO" id="GO:0005952">
    <property type="term" value="C:cAMP-dependent protein kinase complex"/>
    <property type="evidence" value="ECO:0007669"/>
    <property type="project" value="InterPro"/>
</dbReference>
<dbReference type="SUPFAM" id="SSF51206">
    <property type="entry name" value="cAMP-binding domain-like"/>
    <property type="match status" value="2"/>
</dbReference>
<dbReference type="GO" id="GO:0005829">
    <property type="term" value="C:cytosol"/>
    <property type="evidence" value="ECO:0007669"/>
    <property type="project" value="TreeGrafter"/>
</dbReference>
<organism evidence="4 5">
    <name type="scientific">Cohnella faecalis</name>
    <dbReference type="NCBI Taxonomy" id="2315694"/>
    <lineage>
        <taxon>Bacteria</taxon>
        <taxon>Bacillati</taxon>
        <taxon>Bacillota</taxon>
        <taxon>Bacilli</taxon>
        <taxon>Bacillales</taxon>
        <taxon>Paenibacillaceae</taxon>
        <taxon>Cohnella</taxon>
    </lineage>
</organism>